<reference evidence="3" key="1">
    <citation type="submission" date="2020-10" db="EMBL/GenBank/DDBJ databases">
        <title>Whole-genome sequence of Luteibacter sp. EIF3.</title>
        <authorList>
            <person name="Friedrich I."/>
            <person name="Hertel R."/>
            <person name="Daniel R."/>
        </authorList>
    </citation>
    <scope>NUCLEOTIDE SEQUENCE</scope>
    <source>
        <strain evidence="3">EIF3</strain>
    </source>
</reference>
<protein>
    <submittedName>
        <fullName evidence="3">PQQ-dependent sugar dehydrogenase</fullName>
    </submittedName>
</protein>
<evidence type="ECO:0000259" key="2">
    <source>
        <dbReference type="Pfam" id="PF07995"/>
    </source>
</evidence>
<dbReference type="InterPro" id="IPR012938">
    <property type="entry name" value="Glc/Sorbosone_DH"/>
</dbReference>
<evidence type="ECO:0000313" key="3">
    <source>
        <dbReference type="EMBL" id="URL60190.1"/>
    </source>
</evidence>
<dbReference type="PANTHER" id="PTHR19328:SF75">
    <property type="entry name" value="ALDOSE SUGAR DEHYDROGENASE YLII"/>
    <property type="match status" value="1"/>
</dbReference>
<gene>
    <name evidence="3" type="ORF">IM816_08990</name>
</gene>
<dbReference type="Gene3D" id="2.120.10.30">
    <property type="entry name" value="TolB, C-terminal domain"/>
    <property type="match status" value="1"/>
</dbReference>
<accession>A0ABY4T7D0</accession>
<dbReference type="Pfam" id="PF07995">
    <property type="entry name" value="GSDH"/>
    <property type="match status" value="2"/>
</dbReference>
<evidence type="ECO:0000313" key="4">
    <source>
        <dbReference type="Proteomes" id="UP001056681"/>
    </source>
</evidence>
<dbReference type="InterPro" id="IPR011041">
    <property type="entry name" value="Quinoprot_gluc/sorb_DH_b-prop"/>
</dbReference>
<keyword evidence="4" id="KW-1185">Reference proteome</keyword>
<proteinExistence type="predicted"/>
<dbReference type="EMBL" id="CP063231">
    <property type="protein sequence ID" value="URL60190.1"/>
    <property type="molecule type" value="Genomic_DNA"/>
</dbReference>
<sequence>MKKLANGVLFAACITGAVHAQANAGDQKPDSDLPFTITKVASLDLPWRIAFLPDGRMLVTEKVGRVALVTPQGDKTDVGGVPASYFEGQNGMLGVFLSPHYAADHSVYLTYVEPGDYGGGVALGRGRLVLDDKQPRLEGFQVLWRQVPTGKGGQPGGQIAFSPDGKYLFLTLGDRQRFTPAQDPSQPLGKILRLTLDGKPAPGNPWAGKVGARTIPLIDPPADTEKAKTAPIVSTYTFTGPNLTPAETWSVGFRTPYGLAFGPDGRLWELEHGPKGGDELNLVQRGKNYGWPLVSYGINYNGVPIPNPDTRPDLVKPVIYWDPVIAPGNIMFYKGTLFPQWNGSALLSGLTALGIVRVTFDEKGGATAVQRWSVGKRVRDIEEAPDGSLWMLEDASPGGLYHLMPK</sequence>
<evidence type="ECO:0000256" key="1">
    <source>
        <dbReference type="SAM" id="SignalP"/>
    </source>
</evidence>
<dbReference type="Proteomes" id="UP001056681">
    <property type="component" value="Chromosome"/>
</dbReference>
<dbReference type="PANTHER" id="PTHR19328">
    <property type="entry name" value="HEDGEHOG-INTERACTING PROTEIN"/>
    <property type="match status" value="1"/>
</dbReference>
<feature type="signal peptide" evidence="1">
    <location>
        <begin position="1"/>
        <end position="20"/>
    </location>
</feature>
<organism evidence="3 4">
    <name type="scientific">Luteibacter flocculans</name>
    <dbReference type="NCBI Taxonomy" id="2780091"/>
    <lineage>
        <taxon>Bacteria</taxon>
        <taxon>Pseudomonadati</taxon>
        <taxon>Pseudomonadota</taxon>
        <taxon>Gammaproteobacteria</taxon>
        <taxon>Lysobacterales</taxon>
        <taxon>Rhodanobacteraceae</taxon>
        <taxon>Luteibacter</taxon>
    </lineage>
</organism>
<dbReference type="RefSeq" id="WP_250340644.1">
    <property type="nucleotide sequence ID" value="NZ_CP063231.1"/>
</dbReference>
<keyword evidence="1" id="KW-0732">Signal</keyword>
<feature type="chain" id="PRO_5045228476" evidence="1">
    <location>
        <begin position="21"/>
        <end position="406"/>
    </location>
</feature>
<dbReference type="SUPFAM" id="SSF50952">
    <property type="entry name" value="Soluble quinoprotein glucose dehydrogenase"/>
    <property type="match status" value="1"/>
</dbReference>
<dbReference type="InterPro" id="IPR011042">
    <property type="entry name" value="6-blade_b-propeller_TolB-like"/>
</dbReference>
<feature type="domain" description="Glucose/Sorbosone dehydrogenase" evidence="2">
    <location>
        <begin position="43"/>
        <end position="213"/>
    </location>
</feature>
<name>A0ABY4T7D0_9GAMM</name>
<feature type="domain" description="Glucose/Sorbosone dehydrogenase" evidence="2">
    <location>
        <begin position="238"/>
        <end position="401"/>
    </location>
</feature>